<protein>
    <recommendedName>
        <fullName evidence="3">Transposase</fullName>
    </recommendedName>
</protein>
<dbReference type="EMBL" id="CAADEW010000019">
    <property type="protein sequence ID" value="VFJ48207.1"/>
    <property type="molecule type" value="Genomic_DNA"/>
</dbReference>
<evidence type="ECO:0000313" key="2">
    <source>
        <dbReference type="EMBL" id="VFJ53582.1"/>
    </source>
</evidence>
<dbReference type="AlphaFoldDB" id="A0A450S8L2"/>
<proteinExistence type="predicted"/>
<gene>
    <name evidence="1" type="ORF">BECKFW1821A_GA0114235_101918</name>
    <name evidence="2" type="ORF">BECKFW1821B_GA0114236_101535</name>
</gene>
<name>A0A450S8L2_9GAMM</name>
<sequence length="136" mass="15497">MLTSYGITNFVFDSSSIEVNRRKCRVKTDKVDTIALVNLLRRFLNGERKAVSVVRIPSYLPRRIAHPRAVREGRWGVSLLRLARPHAWQGSRDECAAFRPSEKYSIQPEVRLGWAPHANPSLRADYASFGGCTNRE</sequence>
<reference evidence="1" key="1">
    <citation type="submission" date="2019-02" db="EMBL/GenBank/DDBJ databases">
        <authorList>
            <person name="Gruber-Vodicka R. H."/>
            <person name="Seah K. B. B."/>
        </authorList>
    </citation>
    <scope>NUCLEOTIDE SEQUENCE</scope>
    <source>
        <strain evidence="2">BECK_BZ106</strain>
        <strain evidence="1">BECK_BZ15</strain>
    </source>
</reference>
<evidence type="ECO:0000313" key="1">
    <source>
        <dbReference type="EMBL" id="VFJ48207.1"/>
    </source>
</evidence>
<dbReference type="EMBL" id="CAADFD010000015">
    <property type="protein sequence ID" value="VFJ53582.1"/>
    <property type="molecule type" value="Genomic_DNA"/>
</dbReference>
<evidence type="ECO:0008006" key="3">
    <source>
        <dbReference type="Google" id="ProtNLM"/>
    </source>
</evidence>
<organism evidence="1">
    <name type="scientific">Candidatus Kentrum sp. FW</name>
    <dbReference type="NCBI Taxonomy" id="2126338"/>
    <lineage>
        <taxon>Bacteria</taxon>
        <taxon>Pseudomonadati</taxon>
        <taxon>Pseudomonadota</taxon>
        <taxon>Gammaproteobacteria</taxon>
        <taxon>Candidatus Kentrum</taxon>
    </lineage>
</organism>
<accession>A0A450S8L2</accession>